<protein>
    <recommendedName>
        <fullName evidence="3">DUF4468 domain-containing protein</fullName>
    </recommendedName>
</protein>
<proteinExistence type="predicted"/>
<gene>
    <name evidence="2" type="ORF">ABV298_22655</name>
</gene>
<accession>A0AAU8FF11</accession>
<name>A0AAU8FF11_9BACT</name>
<sequence>MKMIIIRTICFLMFPVCPFFSNAQSPKVFKVRAGEYPDRVIPYADRYQFAQFITGKAQFVDGRTSQARFNYNYIGGHVLFVDAKLDTLEIIDKAILKNITVGEKSYRFDKRFGYSEVIGTFERASLGKREVLASIGTEKGGPYGISYTASSVTTYRSYSSDQAATTKKLNTNAEGIFTYRTTYFLIDNNNRFYIPAPGSIKKLYPAYKSRIDQYLRKNPVDFGKEEDLKRLLVHCDQLSK</sequence>
<organism evidence="2">
    <name type="scientific">Dyadobacter sp. 676</name>
    <dbReference type="NCBI Taxonomy" id="3088362"/>
    <lineage>
        <taxon>Bacteria</taxon>
        <taxon>Pseudomonadati</taxon>
        <taxon>Bacteroidota</taxon>
        <taxon>Cytophagia</taxon>
        <taxon>Cytophagales</taxon>
        <taxon>Spirosomataceae</taxon>
        <taxon>Dyadobacter</taxon>
    </lineage>
</organism>
<evidence type="ECO:0000256" key="1">
    <source>
        <dbReference type="SAM" id="SignalP"/>
    </source>
</evidence>
<dbReference type="AlphaFoldDB" id="A0AAU8FF11"/>
<dbReference type="EMBL" id="CP159289">
    <property type="protein sequence ID" value="XCH23109.1"/>
    <property type="molecule type" value="Genomic_DNA"/>
</dbReference>
<keyword evidence="1" id="KW-0732">Signal</keyword>
<evidence type="ECO:0008006" key="3">
    <source>
        <dbReference type="Google" id="ProtNLM"/>
    </source>
</evidence>
<reference evidence="2" key="1">
    <citation type="submission" date="2024-06" db="EMBL/GenBank/DDBJ databases">
        <title>Sequencing and assembly of the genome of Dyadobacter sp. strain 676, a symbiont of Cyamopsis tetragonoloba.</title>
        <authorList>
            <person name="Guro P."/>
            <person name="Sazanova A."/>
            <person name="Kuznetsova I."/>
            <person name="Belimov A."/>
            <person name="Safronova V."/>
        </authorList>
    </citation>
    <scope>NUCLEOTIDE SEQUENCE</scope>
    <source>
        <strain evidence="2">676</strain>
    </source>
</reference>
<feature type="chain" id="PRO_5043683785" description="DUF4468 domain-containing protein" evidence="1">
    <location>
        <begin position="24"/>
        <end position="240"/>
    </location>
</feature>
<evidence type="ECO:0000313" key="2">
    <source>
        <dbReference type="EMBL" id="XCH23109.1"/>
    </source>
</evidence>
<feature type="signal peptide" evidence="1">
    <location>
        <begin position="1"/>
        <end position="23"/>
    </location>
</feature>
<dbReference type="RefSeq" id="WP_353718435.1">
    <property type="nucleotide sequence ID" value="NZ_CP159289.1"/>
</dbReference>